<evidence type="ECO:0000256" key="5">
    <source>
        <dbReference type="ARBA" id="ARBA00022989"/>
    </source>
</evidence>
<evidence type="ECO:0000256" key="9">
    <source>
        <dbReference type="SAM" id="MobiDB-lite"/>
    </source>
</evidence>
<evidence type="ECO:0000256" key="8">
    <source>
        <dbReference type="ARBA" id="ARBA00023136"/>
    </source>
</evidence>
<dbReference type="SUPFAM" id="SSF50729">
    <property type="entry name" value="PH domain-like"/>
    <property type="match status" value="1"/>
</dbReference>
<evidence type="ECO:0000256" key="6">
    <source>
        <dbReference type="ARBA" id="ARBA00023055"/>
    </source>
</evidence>
<protein>
    <recommendedName>
        <fullName evidence="11">SMP-LTD domain-containing protein</fullName>
    </recommendedName>
</protein>
<feature type="compositionally biased region" description="Low complexity" evidence="9">
    <location>
        <begin position="507"/>
        <end position="523"/>
    </location>
</feature>
<reference evidence="12" key="1">
    <citation type="journal article" date="2022" name="New Phytol.">
        <title>Evolutionary transition to the ectomycorrhizal habit in the genomes of a hyperdiverse lineage of mushroom-forming fungi.</title>
        <authorList>
            <person name="Looney B."/>
            <person name="Miyauchi S."/>
            <person name="Morin E."/>
            <person name="Drula E."/>
            <person name="Courty P.E."/>
            <person name="Kohler A."/>
            <person name="Kuo A."/>
            <person name="LaButti K."/>
            <person name="Pangilinan J."/>
            <person name="Lipzen A."/>
            <person name="Riley R."/>
            <person name="Andreopoulos W."/>
            <person name="He G."/>
            <person name="Johnson J."/>
            <person name="Nolan M."/>
            <person name="Tritt A."/>
            <person name="Barry K.W."/>
            <person name="Grigoriev I.V."/>
            <person name="Nagy L.G."/>
            <person name="Hibbett D."/>
            <person name="Henrissat B."/>
            <person name="Matheny P.B."/>
            <person name="Labbe J."/>
            <person name="Martin F.M."/>
        </authorList>
    </citation>
    <scope>NUCLEOTIDE SEQUENCE</scope>
    <source>
        <strain evidence="12">BPL690</strain>
    </source>
</reference>
<feature type="region of interest" description="Disordered" evidence="9">
    <location>
        <begin position="40"/>
        <end position="62"/>
    </location>
</feature>
<feature type="compositionally biased region" description="Polar residues" evidence="9">
    <location>
        <begin position="548"/>
        <end position="568"/>
    </location>
</feature>
<feature type="region of interest" description="Disordered" evidence="9">
    <location>
        <begin position="490"/>
        <end position="577"/>
    </location>
</feature>
<feature type="compositionally biased region" description="Pro residues" evidence="9">
    <location>
        <begin position="972"/>
        <end position="981"/>
    </location>
</feature>
<feature type="compositionally biased region" description="Basic and acidic residues" evidence="9">
    <location>
        <begin position="195"/>
        <end position="204"/>
    </location>
</feature>
<keyword evidence="3 10" id="KW-0812">Transmembrane</keyword>
<feature type="region of interest" description="Disordered" evidence="9">
    <location>
        <begin position="176"/>
        <end position="232"/>
    </location>
</feature>
<keyword evidence="6" id="KW-0445">Lipid transport</keyword>
<evidence type="ECO:0000256" key="7">
    <source>
        <dbReference type="ARBA" id="ARBA00023121"/>
    </source>
</evidence>
<dbReference type="PANTHER" id="PTHR13466:SF19">
    <property type="entry name" value="NUCLEUS-VACUOLE JUNCTION PROTEIN 2"/>
    <property type="match status" value="1"/>
</dbReference>
<feature type="compositionally biased region" description="Basic and acidic residues" evidence="9">
    <location>
        <begin position="731"/>
        <end position="741"/>
    </location>
</feature>
<feature type="compositionally biased region" description="Low complexity" evidence="9">
    <location>
        <begin position="676"/>
        <end position="693"/>
    </location>
</feature>
<comment type="caution">
    <text evidence="12">The sequence shown here is derived from an EMBL/GenBank/DDBJ whole genome shotgun (WGS) entry which is preliminary data.</text>
</comment>
<evidence type="ECO:0000313" key="12">
    <source>
        <dbReference type="EMBL" id="KAI0308070.1"/>
    </source>
</evidence>
<feature type="compositionally biased region" description="Low complexity" evidence="9">
    <location>
        <begin position="799"/>
        <end position="823"/>
    </location>
</feature>
<keyword evidence="13" id="KW-1185">Reference proteome</keyword>
<evidence type="ECO:0000259" key="11">
    <source>
        <dbReference type="PROSITE" id="PS51847"/>
    </source>
</evidence>
<feature type="compositionally biased region" description="Pro residues" evidence="9">
    <location>
        <begin position="866"/>
        <end position="876"/>
    </location>
</feature>
<dbReference type="GO" id="GO:0015914">
    <property type="term" value="P:phospholipid transport"/>
    <property type="evidence" value="ECO:0007669"/>
    <property type="project" value="TreeGrafter"/>
</dbReference>
<dbReference type="GO" id="GO:0032865">
    <property type="term" value="C:ERMES complex"/>
    <property type="evidence" value="ECO:0007669"/>
    <property type="project" value="TreeGrafter"/>
</dbReference>
<evidence type="ECO:0000256" key="1">
    <source>
        <dbReference type="ARBA" id="ARBA00004586"/>
    </source>
</evidence>
<sequence length="1048" mass="115356">MSFRTLVYAYVIGGITFIPLLIISLFAFTIYTSIPVGDPDLTKPTQQNSKPKDSDSLEVDESITSDPTVDLNDLPKTRRGWLTMRRTFEEVAFDGSYVTLMKSFLDSRSKDPKRSRPRDMWYVVLKGKVLYLYEDEGMTECEAAIELSSHQVVIYPEGLLDGELFTKRNAICLKPKPESGMPSVTRQMQLSSPNVDEKVEERRGHNPKKKQRDKEWLTEPEKQRDFAREETPDPSTPWFIFMRSSVEMEDWYLSLIHASEHPANTSMLSPLQAIFSPADMNHLVATLDEQPDVIPMRWLNALLGRIFFSYYNTDALESYVIGRLMKKLSKVKRPNFLSEIVVTEANMGNKPVTFSKPMLKELTKEGDAALELHVQYKGEMRITIKAVATISLGFKPYTVKLVLAVVLRELEGNCNRIWYAFTHMPKMVLHVEPVVSDRQITWGMILNTIESKLKEIILESIVLPHMDDITFFNSSSYVHRGGIWPDAARHEKPNLSNVPPAVDDDVPSASAAADVDPSSSLTPDDLDTQLKRSHSQGDVNIDADPQYASPQSSYHRTTTLPVNRGSSPTPNPTQPHHFLHLREHDLNVEDPDLPTEAALLEAHYPRFRNGGSSSSEKSKKKRFLSIRRTSRSPSPSLASRPSSREPSPTPSLEKPRSSSPELLIGASSSQADTRPTKSPVSSSQPSLLSTLKSRAGDRQALSSTARETMRKWTVSWGGLKKDQDPGAASSEDARDGRDSRNRSASQKMKSSYAEIRAAVDGRREKERRSSDGSSAPMRIPSRGHKERADSLSSGHDLVQESSFSSSQAESSPPPSSAGGSAEPSADETCLPEQSLTRPPAVDVSRMQLDVEDVHGLGPAPVTVISPPTPISPPPRPIQSQPSQGKTMTIPGIHARHRGEVMSMGYAPPSLPASEGKTGVSSVYRLWKHSPTAPAEPADRDGEHARSRSPPSLNAGSAETLPEPSPENALRPTAPPLPPRSPTLPRSVPSAPPSPSPASAALKSIVSRDEESRAGSEVTQDGDDMETPEFSTPAGPKPPLPPRKIHASA</sequence>
<organism evidence="12 13">
    <name type="scientific">Multifurca ochricompacta</name>
    <dbReference type="NCBI Taxonomy" id="376703"/>
    <lineage>
        <taxon>Eukaryota</taxon>
        <taxon>Fungi</taxon>
        <taxon>Dikarya</taxon>
        <taxon>Basidiomycota</taxon>
        <taxon>Agaricomycotina</taxon>
        <taxon>Agaricomycetes</taxon>
        <taxon>Russulales</taxon>
        <taxon>Russulaceae</taxon>
        <taxon>Multifurca</taxon>
    </lineage>
</organism>
<dbReference type="GO" id="GO:0008289">
    <property type="term" value="F:lipid binding"/>
    <property type="evidence" value="ECO:0007669"/>
    <property type="project" value="UniProtKB-KW"/>
</dbReference>
<keyword evidence="8 10" id="KW-0472">Membrane</keyword>
<dbReference type="EMBL" id="WTXG01000001">
    <property type="protein sequence ID" value="KAI0308070.1"/>
    <property type="molecule type" value="Genomic_DNA"/>
</dbReference>
<evidence type="ECO:0000256" key="3">
    <source>
        <dbReference type="ARBA" id="ARBA00022692"/>
    </source>
</evidence>
<proteinExistence type="predicted"/>
<keyword evidence="7" id="KW-0446">Lipid-binding</keyword>
<feature type="transmembrane region" description="Helical" evidence="10">
    <location>
        <begin position="7"/>
        <end position="31"/>
    </location>
</feature>
<evidence type="ECO:0000256" key="2">
    <source>
        <dbReference type="ARBA" id="ARBA00022448"/>
    </source>
</evidence>
<evidence type="ECO:0000256" key="4">
    <source>
        <dbReference type="ARBA" id="ARBA00022824"/>
    </source>
</evidence>
<evidence type="ECO:0000313" key="13">
    <source>
        <dbReference type="Proteomes" id="UP001203297"/>
    </source>
</evidence>
<dbReference type="GO" id="GO:1990456">
    <property type="term" value="P:mitochondrion-endoplasmic reticulum membrane tethering"/>
    <property type="evidence" value="ECO:0007669"/>
    <property type="project" value="TreeGrafter"/>
</dbReference>
<dbReference type="GO" id="GO:0005789">
    <property type="term" value="C:endoplasmic reticulum membrane"/>
    <property type="evidence" value="ECO:0007669"/>
    <property type="project" value="UniProtKB-SubCell"/>
</dbReference>
<accession>A0AAD4QTY0</accession>
<feature type="compositionally biased region" description="Polar residues" evidence="9">
    <location>
        <begin position="182"/>
        <end position="194"/>
    </location>
</feature>
<feature type="compositionally biased region" description="Basic and acidic residues" evidence="9">
    <location>
        <begin position="936"/>
        <end position="945"/>
    </location>
</feature>
<feature type="region of interest" description="Disordered" evidence="9">
    <location>
        <begin position="923"/>
        <end position="1048"/>
    </location>
</feature>
<dbReference type="AlphaFoldDB" id="A0AAD4QTY0"/>
<name>A0AAD4QTY0_9AGAM</name>
<keyword evidence="2" id="KW-0813">Transport</keyword>
<feature type="compositionally biased region" description="Basic and acidic residues" evidence="9">
    <location>
        <begin position="757"/>
        <end position="770"/>
    </location>
</feature>
<dbReference type="PROSITE" id="PS51847">
    <property type="entry name" value="SMP"/>
    <property type="match status" value="1"/>
</dbReference>
<dbReference type="CDD" id="cd21675">
    <property type="entry name" value="SMP_TEX2"/>
    <property type="match status" value="1"/>
</dbReference>
<feature type="compositionally biased region" description="Low complexity" evidence="9">
    <location>
        <begin position="631"/>
        <end position="652"/>
    </location>
</feature>
<feature type="region of interest" description="Disordered" evidence="9">
    <location>
        <begin position="606"/>
        <end position="888"/>
    </location>
</feature>
<feature type="compositionally biased region" description="Basic and acidic residues" evidence="9">
    <location>
        <begin position="212"/>
        <end position="231"/>
    </location>
</feature>
<gene>
    <name evidence="12" type="ORF">B0F90DRAFT_1679910</name>
</gene>
<keyword evidence="4" id="KW-0256">Endoplasmic reticulum</keyword>
<comment type="subcellular location">
    <subcellularLocation>
        <location evidence="1">Endoplasmic reticulum membrane</location>
    </subcellularLocation>
</comment>
<evidence type="ECO:0000256" key="10">
    <source>
        <dbReference type="SAM" id="Phobius"/>
    </source>
</evidence>
<dbReference type="InterPro" id="IPR031468">
    <property type="entry name" value="SMP_LBD"/>
</dbReference>
<dbReference type="PANTHER" id="PTHR13466">
    <property type="entry name" value="TEX2 PROTEIN-RELATED"/>
    <property type="match status" value="1"/>
</dbReference>
<keyword evidence="5 10" id="KW-1133">Transmembrane helix</keyword>
<feature type="compositionally biased region" description="Basic residues" evidence="9">
    <location>
        <begin position="618"/>
        <end position="630"/>
    </location>
</feature>
<feature type="domain" description="SMP-LTD" evidence="11">
    <location>
        <begin position="292"/>
        <end position="472"/>
    </location>
</feature>
<dbReference type="Proteomes" id="UP001203297">
    <property type="component" value="Unassembled WGS sequence"/>
</dbReference>